<comment type="caution">
    <text evidence="3">The sequence shown here is derived from an EMBL/GenBank/DDBJ whole genome shotgun (WGS) entry which is preliminary data.</text>
</comment>
<dbReference type="PANTHER" id="PTHR14239">
    <property type="entry name" value="DUDULIN-RELATED"/>
    <property type="match status" value="1"/>
</dbReference>
<dbReference type="GO" id="GO:0016491">
    <property type="term" value="F:oxidoreductase activity"/>
    <property type="evidence" value="ECO:0007669"/>
    <property type="project" value="UniProtKB-KW"/>
</dbReference>
<dbReference type="InterPro" id="IPR051267">
    <property type="entry name" value="STEAP_metalloreductase"/>
</dbReference>
<dbReference type="OrthoDB" id="1523398at2"/>
<name>A0A7K0DJG2_9NOCA</name>
<dbReference type="AlphaFoldDB" id="A0A7K0DJG2"/>
<protein>
    <recommendedName>
        <fullName evidence="2">Pyrroline-5-carboxylate reductase catalytic N-terminal domain-containing protein</fullName>
    </recommendedName>
</protein>
<evidence type="ECO:0000313" key="3">
    <source>
        <dbReference type="EMBL" id="MQY25950.1"/>
    </source>
</evidence>
<keyword evidence="4" id="KW-1185">Reference proteome</keyword>
<sequence>MFRTIAFIGCGSIGSALARLSVEAGLDVVVSNSRGPHTLGRVVTELGGHACAATCTEAAVAGDLVVVTIPYGAYRTLPVDILAGRIVVDTMNYYPERDERVPELDVGEVTSSELLQRHLVDAHVVKAVNNVDYIRLTSAARPPGAPDRSALPIAGDDPDAKSTVAEYLSRIGYDAVDIGALVESWRSEPGTPIYLDAYLPRAPRGMDEERARRWFRTAPNVPVPAARVRELVADAVRAGARRGTFTGLPPGFVATIEGTEFTVL</sequence>
<dbReference type="Proteomes" id="UP000431401">
    <property type="component" value="Unassembled WGS sequence"/>
</dbReference>
<dbReference type="RefSeq" id="WP_153339803.1">
    <property type="nucleotide sequence ID" value="NZ_WEGI01000003.1"/>
</dbReference>
<accession>A0A7K0DJG2</accession>
<feature type="domain" description="Pyrroline-5-carboxylate reductase catalytic N-terminal" evidence="2">
    <location>
        <begin position="4"/>
        <end position="93"/>
    </location>
</feature>
<dbReference type="PANTHER" id="PTHR14239:SF10">
    <property type="entry name" value="REDUCTASE"/>
    <property type="match status" value="1"/>
</dbReference>
<dbReference type="Pfam" id="PF03807">
    <property type="entry name" value="F420_oxidored"/>
    <property type="match status" value="1"/>
</dbReference>
<evidence type="ECO:0000259" key="2">
    <source>
        <dbReference type="Pfam" id="PF03807"/>
    </source>
</evidence>
<reference evidence="3 4" key="1">
    <citation type="submission" date="2019-10" db="EMBL/GenBank/DDBJ databases">
        <title>Nocardia macrotermitis sp. nov. and Nocardia aurantia sp. nov., isolated from the gut of fungus growing-termite Macrotermes natalensis.</title>
        <authorList>
            <person name="Benndorf R."/>
            <person name="Schwitalla J."/>
            <person name="Martin K."/>
            <person name="De Beer W."/>
            <person name="Kaster A.-K."/>
            <person name="Vollmers J."/>
            <person name="Poulsen M."/>
            <person name="Beemelmanns C."/>
        </authorList>
    </citation>
    <scope>NUCLEOTIDE SEQUENCE [LARGE SCALE GENOMIC DNA]</scope>
    <source>
        <strain evidence="3 4">RB56</strain>
    </source>
</reference>
<evidence type="ECO:0000256" key="1">
    <source>
        <dbReference type="ARBA" id="ARBA00023002"/>
    </source>
</evidence>
<evidence type="ECO:0000313" key="4">
    <source>
        <dbReference type="Proteomes" id="UP000431401"/>
    </source>
</evidence>
<organism evidence="3 4">
    <name type="scientific">Nocardia aurantia</name>
    <dbReference type="NCBI Taxonomy" id="2585199"/>
    <lineage>
        <taxon>Bacteria</taxon>
        <taxon>Bacillati</taxon>
        <taxon>Actinomycetota</taxon>
        <taxon>Actinomycetes</taxon>
        <taxon>Mycobacteriales</taxon>
        <taxon>Nocardiaceae</taxon>
        <taxon>Nocardia</taxon>
    </lineage>
</organism>
<proteinExistence type="predicted"/>
<dbReference type="Gene3D" id="3.40.50.720">
    <property type="entry name" value="NAD(P)-binding Rossmann-like Domain"/>
    <property type="match status" value="1"/>
</dbReference>
<keyword evidence="1" id="KW-0560">Oxidoreductase</keyword>
<dbReference type="EMBL" id="WEGI01000003">
    <property type="protein sequence ID" value="MQY25950.1"/>
    <property type="molecule type" value="Genomic_DNA"/>
</dbReference>
<dbReference type="InterPro" id="IPR036291">
    <property type="entry name" value="NAD(P)-bd_dom_sf"/>
</dbReference>
<dbReference type="InterPro" id="IPR028939">
    <property type="entry name" value="P5C_Rdtase_cat_N"/>
</dbReference>
<dbReference type="SUPFAM" id="SSF51735">
    <property type="entry name" value="NAD(P)-binding Rossmann-fold domains"/>
    <property type="match status" value="1"/>
</dbReference>
<gene>
    <name evidence="3" type="ORF">NRB56_15090</name>
</gene>